<dbReference type="EMBL" id="JAPTMU010000033">
    <property type="protein sequence ID" value="KAJ4923398.1"/>
    <property type="molecule type" value="Genomic_DNA"/>
</dbReference>
<sequence>IPLQMSPSGDAEPQVQLQSIGGELNLWVMYRSNSNMMESPGKKSTKEKKKEREQGKQPHFDSQIPAPTCDADL</sequence>
<protein>
    <submittedName>
        <fullName evidence="2">Uncharacterized protein</fullName>
    </submittedName>
</protein>
<feature type="region of interest" description="Disordered" evidence="1">
    <location>
        <begin position="31"/>
        <end position="73"/>
    </location>
</feature>
<feature type="compositionally biased region" description="Basic and acidic residues" evidence="1">
    <location>
        <begin position="48"/>
        <end position="59"/>
    </location>
</feature>
<evidence type="ECO:0000256" key="1">
    <source>
        <dbReference type="SAM" id="MobiDB-lite"/>
    </source>
</evidence>
<keyword evidence="3" id="KW-1185">Reference proteome</keyword>
<accession>A0AAD6F7I6</accession>
<organism evidence="2 3">
    <name type="scientific">Pogonophryne albipinna</name>
    <dbReference type="NCBI Taxonomy" id="1090488"/>
    <lineage>
        <taxon>Eukaryota</taxon>
        <taxon>Metazoa</taxon>
        <taxon>Chordata</taxon>
        <taxon>Craniata</taxon>
        <taxon>Vertebrata</taxon>
        <taxon>Euteleostomi</taxon>
        <taxon>Actinopterygii</taxon>
        <taxon>Neopterygii</taxon>
        <taxon>Teleostei</taxon>
        <taxon>Neoteleostei</taxon>
        <taxon>Acanthomorphata</taxon>
        <taxon>Eupercaria</taxon>
        <taxon>Perciformes</taxon>
        <taxon>Notothenioidei</taxon>
        <taxon>Pogonophryne</taxon>
    </lineage>
</organism>
<evidence type="ECO:0000313" key="3">
    <source>
        <dbReference type="Proteomes" id="UP001219934"/>
    </source>
</evidence>
<evidence type="ECO:0000313" key="2">
    <source>
        <dbReference type="EMBL" id="KAJ4923398.1"/>
    </source>
</evidence>
<reference evidence="2" key="1">
    <citation type="submission" date="2022-11" db="EMBL/GenBank/DDBJ databases">
        <title>Chromosome-level genome of Pogonophryne albipinna.</title>
        <authorList>
            <person name="Jo E."/>
        </authorList>
    </citation>
    <scope>NUCLEOTIDE SEQUENCE</scope>
    <source>
        <strain evidence="2">SGF0006</strain>
        <tissue evidence="2">Muscle</tissue>
    </source>
</reference>
<comment type="caution">
    <text evidence="2">The sequence shown here is derived from an EMBL/GenBank/DDBJ whole genome shotgun (WGS) entry which is preliminary data.</text>
</comment>
<proteinExistence type="predicted"/>
<name>A0AAD6F7I6_9TELE</name>
<dbReference type="Proteomes" id="UP001219934">
    <property type="component" value="Unassembled WGS sequence"/>
</dbReference>
<feature type="non-terminal residue" evidence="2">
    <location>
        <position position="73"/>
    </location>
</feature>
<gene>
    <name evidence="2" type="ORF">JOQ06_000731</name>
</gene>
<dbReference type="AlphaFoldDB" id="A0AAD6F7I6"/>